<reference evidence="1" key="1">
    <citation type="submission" date="2019-01" db="EMBL/GenBank/DDBJ databases">
        <authorList>
            <consortium name="Genoscope - CEA"/>
            <person name="William W."/>
        </authorList>
    </citation>
    <scope>NUCLEOTIDE SEQUENCE</scope>
    <source>
        <strain evidence="1">CR-1</strain>
    </source>
</reference>
<evidence type="ECO:0000313" key="1">
    <source>
        <dbReference type="EMBL" id="VEN73537.1"/>
    </source>
</evidence>
<dbReference type="EMBL" id="CAACVI010000011">
    <property type="protein sequence ID" value="VEN73537.1"/>
    <property type="molecule type" value="Genomic_DNA"/>
</dbReference>
<accession>A0A484HJX9</accession>
<name>A0A484HJX9_9BACT</name>
<gene>
    <name evidence="1" type="ORF">EPICR_190038</name>
</gene>
<organism evidence="1">
    <name type="scientific">uncultured Desulfobacteraceae bacterium</name>
    <dbReference type="NCBI Taxonomy" id="218296"/>
    <lineage>
        <taxon>Bacteria</taxon>
        <taxon>Pseudomonadati</taxon>
        <taxon>Thermodesulfobacteriota</taxon>
        <taxon>Desulfobacteria</taxon>
        <taxon>Desulfobacterales</taxon>
        <taxon>Desulfobacteraceae</taxon>
        <taxon>environmental samples</taxon>
    </lineage>
</organism>
<proteinExistence type="predicted"/>
<sequence>MIVMDHTNLYQIRQAGIEILNRELGPVAMIRFLQQYQRGYGDYSKERHEWIDQMSVSDIVDRIKKR</sequence>
<dbReference type="AlphaFoldDB" id="A0A484HJX9"/>
<protein>
    <submittedName>
        <fullName evidence="1">Uncharacterized protein</fullName>
    </submittedName>
</protein>